<accession>A0A4Y9XVJ7</accession>
<dbReference type="PROSITE" id="PS51762">
    <property type="entry name" value="GH16_2"/>
    <property type="match status" value="1"/>
</dbReference>
<dbReference type="FunFam" id="2.60.120.200:FF:000140">
    <property type="entry name" value="Beta-glucan synthesis-associated protein"/>
    <property type="match status" value="1"/>
</dbReference>
<dbReference type="FunFam" id="2.60.120.200:FF:000135">
    <property type="entry name" value="Related to KRE6-glucan synthase subunit"/>
    <property type="match status" value="1"/>
</dbReference>
<feature type="region of interest" description="Disordered" evidence="9">
    <location>
        <begin position="214"/>
        <end position="265"/>
    </location>
</feature>
<dbReference type="GO" id="GO:0031505">
    <property type="term" value="P:fungal-type cell wall organization"/>
    <property type="evidence" value="ECO:0007669"/>
    <property type="project" value="TreeGrafter"/>
</dbReference>
<evidence type="ECO:0000256" key="6">
    <source>
        <dbReference type="ARBA" id="ARBA00023136"/>
    </source>
</evidence>
<dbReference type="STRING" id="205917.A0A4Y9XVJ7"/>
<dbReference type="InterPro" id="IPR000757">
    <property type="entry name" value="Beta-glucanase-like"/>
</dbReference>
<proteinExistence type="inferred from homology"/>
<keyword evidence="5" id="KW-1133">Transmembrane helix</keyword>
<evidence type="ECO:0000313" key="12">
    <source>
        <dbReference type="Proteomes" id="UP000298327"/>
    </source>
</evidence>
<dbReference type="OrthoDB" id="412647at2759"/>
<feature type="compositionally biased region" description="Basic and acidic residues" evidence="9">
    <location>
        <begin position="256"/>
        <end position="265"/>
    </location>
</feature>
<dbReference type="GO" id="GO:0005886">
    <property type="term" value="C:plasma membrane"/>
    <property type="evidence" value="ECO:0007669"/>
    <property type="project" value="TreeGrafter"/>
</dbReference>
<keyword evidence="3" id="KW-0812">Transmembrane</keyword>
<dbReference type="Gene3D" id="2.60.120.200">
    <property type="match status" value="2"/>
</dbReference>
<reference evidence="11 12" key="1">
    <citation type="submission" date="2019-02" db="EMBL/GenBank/DDBJ databases">
        <title>Genome sequencing of the rare red list fungi Dentipellis fragilis.</title>
        <authorList>
            <person name="Buettner E."/>
            <person name="Kellner H."/>
        </authorList>
    </citation>
    <scope>NUCLEOTIDE SEQUENCE [LARGE SCALE GENOMIC DNA]</scope>
    <source>
        <strain evidence="11 12">DSM 105465</strain>
    </source>
</reference>
<dbReference type="Pfam" id="PF03935">
    <property type="entry name" value="SKN1_KRE6_Sbg1"/>
    <property type="match status" value="1"/>
</dbReference>
<keyword evidence="4" id="KW-0735">Signal-anchor</keyword>
<keyword evidence="8" id="KW-0961">Cell wall biogenesis/degradation</keyword>
<name>A0A4Y9XVJ7_9AGAM</name>
<evidence type="ECO:0000256" key="4">
    <source>
        <dbReference type="ARBA" id="ARBA00022968"/>
    </source>
</evidence>
<dbReference type="PANTHER" id="PTHR31361:SF1">
    <property type="entry name" value="BETA-GLUCAN SYNTHESIS-ASSOCIATED PROTEIN KRE6-RELATED"/>
    <property type="match status" value="1"/>
</dbReference>
<dbReference type="SUPFAM" id="SSF49899">
    <property type="entry name" value="Concanavalin A-like lectins/glucanases"/>
    <property type="match status" value="1"/>
</dbReference>
<evidence type="ECO:0000256" key="2">
    <source>
        <dbReference type="ARBA" id="ARBA00010962"/>
    </source>
</evidence>
<protein>
    <recommendedName>
        <fullName evidence="10">GH16 domain-containing protein</fullName>
    </recommendedName>
</protein>
<feature type="compositionally biased region" description="Polar residues" evidence="9">
    <location>
        <begin position="214"/>
        <end position="223"/>
    </location>
</feature>
<dbReference type="InterPro" id="IPR005629">
    <property type="entry name" value="Skn1/Kre6/Sbg1"/>
</dbReference>
<organism evidence="11 12">
    <name type="scientific">Dentipellis fragilis</name>
    <dbReference type="NCBI Taxonomy" id="205917"/>
    <lineage>
        <taxon>Eukaryota</taxon>
        <taxon>Fungi</taxon>
        <taxon>Dikarya</taxon>
        <taxon>Basidiomycota</taxon>
        <taxon>Agaricomycotina</taxon>
        <taxon>Agaricomycetes</taxon>
        <taxon>Russulales</taxon>
        <taxon>Hericiaceae</taxon>
        <taxon>Dentipellis</taxon>
    </lineage>
</organism>
<evidence type="ECO:0000256" key="3">
    <source>
        <dbReference type="ARBA" id="ARBA00022692"/>
    </source>
</evidence>
<evidence type="ECO:0000256" key="7">
    <source>
        <dbReference type="ARBA" id="ARBA00023180"/>
    </source>
</evidence>
<evidence type="ECO:0000256" key="1">
    <source>
        <dbReference type="ARBA" id="ARBA00004606"/>
    </source>
</evidence>
<keyword evidence="7" id="KW-0325">Glycoprotein</keyword>
<keyword evidence="6" id="KW-0472">Membrane</keyword>
<dbReference type="GO" id="GO:0015926">
    <property type="term" value="F:glucosidase activity"/>
    <property type="evidence" value="ECO:0007669"/>
    <property type="project" value="TreeGrafter"/>
</dbReference>
<dbReference type="PANTHER" id="PTHR31361">
    <property type="entry name" value="BETA-GLUCAN SYNTHESIS-ASSOCIATED PROTEIN KRE6-RELATED"/>
    <property type="match status" value="1"/>
</dbReference>
<comment type="caution">
    <text evidence="11">The sequence shown here is derived from an EMBL/GenBank/DDBJ whole genome shotgun (WGS) entry which is preliminary data.</text>
</comment>
<feature type="compositionally biased region" description="Basic residues" evidence="9">
    <location>
        <begin position="240"/>
        <end position="255"/>
    </location>
</feature>
<evidence type="ECO:0000256" key="8">
    <source>
        <dbReference type="ARBA" id="ARBA00023316"/>
    </source>
</evidence>
<dbReference type="GO" id="GO:0006078">
    <property type="term" value="P:(1-&gt;6)-beta-D-glucan biosynthetic process"/>
    <property type="evidence" value="ECO:0007669"/>
    <property type="project" value="TreeGrafter"/>
</dbReference>
<dbReference type="CDD" id="cd02180">
    <property type="entry name" value="GH16_fungal_KRE6_glucanase"/>
    <property type="match status" value="1"/>
</dbReference>
<dbReference type="InterPro" id="IPR013320">
    <property type="entry name" value="ConA-like_dom_sf"/>
</dbReference>
<evidence type="ECO:0000256" key="5">
    <source>
        <dbReference type="ARBA" id="ARBA00022989"/>
    </source>
</evidence>
<dbReference type="Proteomes" id="UP000298327">
    <property type="component" value="Unassembled WGS sequence"/>
</dbReference>
<comment type="subcellular location">
    <subcellularLocation>
        <location evidence="1">Membrane</location>
        <topology evidence="1">Single-pass type II membrane protein</topology>
    </subcellularLocation>
</comment>
<gene>
    <name evidence="11" type="ORF">EVG20_g9967</name>
</gene>
<evidence type="ECO:0000256" key="9">
    <source>
        <dbReference type="SAM" id="MobiDB-lite"/>
    </source>
</evidence>
<dbReference type="EMBL" id="SEOQ01001104">
    <property type="protein sequence ID" value="TFY53792.1"/>
    <property type="molecule type" value="Genomic_DNA"/>
</dbReference>
<comment type="similarity">
    <text evidence="2">Belongs to the SKN1/KRE6 family.</text>
</comment>
<sequence>MSLVPSPSTARGDLILQPSFFTSSLFVNPCRADVQRLLQRYTDEYLVQADDLTNPFNLFKRIWEDEGWLWMHLKVFDARTRETFLRTVCRLFVGAPDLYRYGATRADRMTTAFFALYTFYLTQPENTHPALQILRHIEVPLDIYNALLRLPPTLAATGEFSRLAPYTTHLLAVLLKKHAFHILPRSALRPFTPSALPREVFVPDDVEGLQSEAVSATASNTEPGTPVAEEQEADQEQSKGKGKAKAKAPKKKGRPSKREVAKKTRDAVVSLERWLERTAAGSPDMPTHALLTNPPAGTLGNYTSHKAQLLDTLLADEREAATSWSAQTGQGGGRAALERANMAVLNRLRQIDAMAAERGLEVGGEGGEQTGLGRVERVVGELMDGGGTGILGMVEEAALLCRKSKHSLHIYNESPHSRLCKDLRLHRAGHTESPYPTASGKGGFVAHSISDKFSLSPDPSSWGANLSPNFVEADDALHNPDPRRDRKNDEGGTIFTGRGFMNLGCLFILAAGCTTLFLGYPLITYLRRHPLKTFGAFNFGGINGTGQVPNMGSWGMIDIETPSYAHTRPSFHDDGVDLQLVFSDEFNTPGRTFYPGDDPYWEAVDLHYWQTNNMEWYDPAAITTKGGALEITLSQKETHGLDYQGGLMSTWNKFCFTGGLIETAVTLPGTNNIVGLWPAVWTMGNLGRAGYGASLEGMWPYTYDSCDVGTVANQTVNGLPLAATENGDTQQDGILSFLPGMRLSRCTCPGESHPGPMHKDGTYVGRAAPEIDIFEAQITGEPLTGQVSQSCQFAPFNAAYQWFNTTDTLIIANPDITEMNTYQGGAFQQAVSSVSQTNQNCYELGGTACFSVYGFEYLPGFDNGYISWISNNKTAWTLNQNGMREDPRVEIGPRAIPQEPMYIIANLGMSTNFGKVDLDHLTFPTKMRIDYIRVYQHPNKINIGCDPPDFPTAAYINEYIGAYTNPNLTTWRDDFKQPFPKNSFLKQCTATSS</sequence>
<keyword evidence="12" id="KW-1185">Reference proteome</keyword>
<dbReference type="GO" id="GO:0005789">
    <property type="term" value="C:endoplasmic reticulum membrane"/>
    <property type="evidence" value="ECO:0007669"/>
    <property type="project" value="TreeGrafter"/>
</dbReference>
<evidence type="ECO:0000313" key="11">
    <source>
        <dbReference type="EMBL" id="TFY53792.1"/>
    </source>
</evidence>
<feature type="domain" description="GH16" evidence="10">
    <location>
        <begin position="552"/>
        <end position="940"/>
    </location>
</feature>
<evidence type="ECO:0000259" key="10">
    <source>
        <dbReference type="PROSITE" id="PS51762"/>
    </source>
</evidence>
<dbReference type="AlphaFoldDB" id="A0A4Y9XVJ7"/>